<evidence type="ECO:0000256" key="3">
    <source>
        <dbReference type="ARBA" id="ARBA00015991"/>
    </source>
</evidence>
<feature type="active site" evidence="5">
    <location>
        <position position="20"/>
    </location>
</feature>
<dbReference type="Pfam" id="PF00708">
    <property type="entry name" value="Acylphosphatase"/>
    <property type="match status" value="1"/>
</dbReference>
<comment type="similarity">
    <text evidence="1 7">Belongs to the acylphosphatase family.</text>
</comment>
<evidence type="ECO:0000259" key="8">
    <source>
        <dbReference type="PROSITE" id="PS51160"/>
    </source>
</evidence>
<reference evidence="9 10" key="1">
    <citation type="submission" date="2017-06" db="EMBL/GenBank/DDBJ databases">
        <title>Draft genome of Pseudomonas nitroreducens DF05.</title>
        <authorList>
            <person name="Iyer R."/>
        </authorList>
    </citation>
    <scope>NUCLEOTIDE SEQUENCE [LARGE SCALE GENOMIC DNA]</scope>
    <source>
        <strain evidence="9 10">DF05</strain>
    </source>
</reference>
<evidence type="ECO:0000256" key="4">
    <source>
        <dbReference type="ARBA" id="ARBA00047645"/>
    </source>
</evidence>
<evidence type="ECO:0000313" key="9">
    <source>
        <dbReference type="EMBL" id="OWP51546.1"/>
    </source>
</evidence>
<evidence type="ECO:0000256" key="2">
    <source>
        <dbReference type="ARBA" id="ARBA00012150"/>
    </source>
</evidence>
<dbReference type="InterPro" id="IPR001792">
    <property type="entry name" value="Acylphosphatase-like_dom"/>
</dbReference>
<comment type="caution">
    <text evidence="9">The sequence shown here is derived from an EMBL/GenBank/DDBJ whole genome shotgun (WGS) entry which is preliminary data.</text>
</comment>
<dbReference type="PANTHER" id="PTHR47268">
    <property type="entry name" value="ACYLPHOSPHATASE"/>
    <property type="match status" value="1"/>
</dbReference>
<dbReference type="GO" id="GO:0003998">
    <property type="term" value="F:acylphosphatase activity"/>
    <property type="evidence" value="ECO:0007669"/>
    <property type="project" value="UniProtKB-EC"/>
</dbReference>
<dbReference type="Gene3D" id="3.30.70.100">
    <property type="match status" value="1"/>
</dbReference>
<dbReference type="STRING" id="46680.GCA_000807755_04143"/>
<dbReference type="SUPFAM" id="SSF54975">
    <property type="entry name" value="Acylphosphatase/BLUF domain-like"/>
    <property type="match status" value="1"/>
</dbReference>
<sequence>MARICLHGYISGKVQGVYFRQSTQEQAERLDIDGWVRNLADGRVELLIEGEEEALRELEKWLARGPVKAKVAAVELQPMTPQGITGFIVRR</sequence>
<protein>
    <recommendedName>
        <fullName evidence="3 5">Acylphosphatase</fullName>
        <ecNumber evidence="2 5">3.6.1.7</ecNumber>
    </recommendedName>
</protein>
<dbReference type="InterPro" id="IPR017968">
    <property type="entry name" value="Acylphosphatase_CS"/>
</dbReference>
<dbReference type="InterPro" id="IPR036046">
    <property type="entry name" value="Acylphosphatase-like_dom_sf"/>
</dbReference>
<dbReference type="AlphaFoldDB" id="A0A246FB64"/>
<evidence type="ECO:0000256" key="1">
    <source>
        <dbReference type="ARBA" id="ARBA00005614"/>
    </source>
</evidence>
<dbReference type="PROSITE" id="PS00151">
    <property type="entry name" value="ACYLPHOSPHATASE_2"/>
    <property type="match status" value="1"/>
</dbReference>
<evidence type="ECO:0000256" key="7">
    <source>
        <dbReference type="RuleBase" id="RU004168"/>
    </source>
</evidence>
<feature type="domain" description="Acylphosphatase-like" evidence="8">
    <location>
        <begin position="5"/>
        <end position="91"/>
    </location>
</feature>
<keyword evidence="5 6" id="KW-0378">Hydrolase</keyword>
<organism evidence="9 10">
    <name type="scientific">Pseudomonas nitroreducens</name>
    <dbReference type="NCBI Taxonomy" id="46680"/>
    <lineage>
        <taxon>Bacteria</taxon>
        <taxon>Pseudomonadati</taxon>
        <taxon>Pseudomonadota</taxon>
        <taxon>Gammaproteobacteria</taxon>
        <taxon>Pseudomonadales</taxon>
        <taxon>Pseudomonadaceae</taxon>
        <taxon>Pseudomonas</taxon>
    </lineage>
</organism>
<dbReference type="eggNOG" id="COG1254">
    <property type="taxonomic scope" value="Bacteria"/>
</dbReference>
<accession>A0A246FB64</accession>
<name>A0A246FB64_PSENT</name>
<evidence type="ECO:0000256" key="5">
    <source>
        <dbReference type="PROSITE-ProRule" id="PRU00520"/>
    </source>
</evidence>
<comment type="catalytic activity">
    <reaction evidence="4 5 6">
        <text>an acyl phosphate + H2O = a carboxylate + phosphate + H(+)</text>
        <dbReference type="Rhea" id="RHEA:14965"/>
        <dbReference type="ChEBI" id="CHEBI:15377"/>
        <dbReference type="ChEBI" id="CHEBI:15378"/>
        <dbReference type="ChEBI" id="CHEBI:29067"/>
        <dbReference type="ChEBI" id="CHEBI:43474"/>
        <dbReference type="ChEBI" id="CHEBI:59918"/>
        <dbReference type="EC" id="3.6.1.7"/>
    </reaction>
</comment>
<evidence type="ECO:0000256" key="6">
    <source>
        <dbReference type="RuleBase" id="RU000553"/>
    </source>
</evidence>
<dbReference type="PRINTS" id="PR00112">
    <property type="entry name" value="ACYLPHPHTASE"/>
</dbReference>
<feature type="active site" evidence="5">
    <location>
        <position position="38"/>
    </location>
</feature>
<dbReference type="NCBIfam" id="NF011022">
    <property type="entry name" value="PRK14451.1"/>
    <property type="match status" value="1"/>
</dbReference>
<proteinExistence type="inferred from homology"/>
<dbReference type="PROSITE" id="PS00150">
    <property type="entry name" value="ACYLPHOSPHATASE_1"/>
    <property type="match status" value="1"/>
</dbReference>
<evidence type="ECO:0000313" key="10">
    <source>
        <dbReference type="Proteomes" id="UP000198145"/>
    </source>
</evidence>
<dbReference type="InterPro" id="IPR020456">
    <property type="entry name" value="Acylphosphatase"/>
</dbReference>
<dbReference type="NCBIfam" id="NF011014">
    <property type="entry name" value="PRK14442.1"/>
    <property type="match status" value="1"/>
</dbReference>
<gene>
    <name evidence="9" type="ORF">CEG18_04550</name>
</gene>
<dbReference type="RefSeq" id="WP_088416485.1">
    <property type="nucleotide sequence ID" value="NZ_NJBA01000002.1"/>
</dbReference>
<dbReference type="EC" id="3.6.1.7" evidence="2 5"/>
<dbReference type="PANTHER" id="PTHR47268:SF4">
    <property type="entry name" value="ACYLPHOSPHATASE"/>
    <property type="match status" value="1"/>
</dbReference>
<dbReference type="Proteomes" id="UP000198145">
    <property type="component" value="Unassembled WGS sequence"/>
</dbReference>
<dbReference type="EMBL" id="NJBA01000002">
    <property type="protein sequence ID" value="OWP51546.1"/>
    <property type="molecule type" value="Genomic_DNA"/>
</dbReference>
<dbReference type="PROSITE" id="PS51160">
    <property type="entry name" value="ACYLPHOSPHATASE_3"/>
    <property type="match status" value="1"/>
</dbReference>